<evidence type="ECO:0000313" key="3">
    <source>
        <dbReference type="Proteomes" id="UP000186096"/>
    </source>
</evidence>
<evidence type="ECO:0000313" key="2">
    <source>
        <dbReference type="EMBL" id="SIS12654.1"/>
    </source>
</evidence>
<reference evidence="3" key="1">
    <citation type="submission" date="2017-01" db="EMBL/GenBank/DDBJ databases">
        <authorList>
            <person name="Varghese N."/>
            <person name="Submissions S."/>
        </authorList>
    </citation>
    <scope>NUCLEOTIDE SEQUENCE [LARGE SCALE GENOMIC DNA]</scope>
    <source>
        <strain evidence="3">ATCC 12950</strain>
    </source>
</reference>
<name>A0A1N7GJ86_9ACTN</name>
<gene>
    <name evidence="2" type="ORF">SAMN05421833_12998</name>
</gene>
<keyword evidence="3" id="KW-1185">Reference proteome</keyword>
<accession>A0A1N7GJ86</accession>
<keyword evidence="1" id="KW-0812">Transmembrane</keyword>
<keyword evidence="1" id="KW-1133">Transmembrane helix</keyword>
<organism evidence="2 3">
    <name type="scientific">Microbispora rosea</name>
    <dbReference type="NCBI Taxonomy" id="58117"/>
    <lineage>
        <taxon>Bacteria</taxon>
        <taxon>Bacillati</taxon>
        <taxon>Actinomycetota</taxon>
        <taxon>Actinomycetes</taxon>
        <taxon>Streptosporangiales</taxon>
        <taxon>Streptosporangiaceae</taxon>
        <taxon>Microbispora</taxon>
    </lineage>
</organism>
<protein>
    <submittedName>
        <fullName evidence="2">Uncharacterized protein</fullName>
    </submittedName>
</protein>
<feature type="transmembrane region" description="Helical" evidence="1">
    <location>
        <begin position="21"/>
        <end position="40"/>
    </location>
</feature>
<dbReference type="Proteomes" id="UP000186096">
    <property type="component" value="Unassembled WGS sequence"/>
</dbReference>
<dbReference type="EMBL" id="FTNI01000029">
    <property type="protein sequence ID" value="SIS12654.1"/>
    <property type="molecule type" value="Genomic_DNA"/>
</dbReference>
<sequence length="61" mass="6968">MPSDMYYRRGHWVRRPKSKSGRISGWMVLAVIAGVIWFVSHGAGDQQEVPQQPPMSEIVTR</sequence>
<evidence type="ECO:0000256" key="1">
    <source>
        <dbReference type="SAM" id="Phobius"/>
    </source>
</evidence>
<dbReference type="STRING" id="58117.SAMN05421833_12998"/>
<keyword evidence="1" id="KW-0472">Membrane</keyword>
<proteinExistence type="predicted"/>
<dbReference type="AlphaFoldDB" id="A0A1N7GJ86"/>